<dbReference type="InterPro" id="IPR015126">
    <property type="entry name" value="Mu_I-gamma"/>
</dbReference>
<dbReference type="Gene3D" id="1.10.10.60">
    <property type="entry name" value="Homeodomain-like"/>
    <property type="match status" value="1"/>
</dbReference>
<accession>A0A1W6TYD6</accession>
<gene>
    <name evidence="2" type="ORF">K05K4_40930</name>
</gene>
<feature type="domain" description="Mu DNA binding I gamma subdomain" evidence="1">
    <location>
        <begin position="150"/>
        <end position="225"/>
    </location>
</feature>
<dbReference type="AlphaFoldDB" id="A0A1W6TYD6"/>
<proteinExistence type="predicted"/>
<protein>
    <submittedName>
        <fullName evidence="2">Integrase core domain protein</fullName>
    </submittedName>
</protein>
<evidence type="ECO:0000259" key="1">
    <source>
        <dbReference type="Pfam" id="PF09039"/>
    </source>
</evidence>
<dbReference type="InterPro" id="IPR036397">
    <property type="entry name" value="RNaseH_sf"/>
</dbReference>
<reference evidence="2" key="1">
    <citation type="submission" date="2016-10" db="EMBL/GenBank/DDBJ databases">
        <title>The High Quality Genome of Vibrio alginolyticus K01M1.</title>
        <authorList>
            <person name="Wendling C."/>
            <person name="Chibani C.M."/>
            <person name="Hertel R."/>
            <person name="Sproer C."/>
            <person name="Bunk B."/>
            <person name="Overmann J."/>
            <person name="Roth O."/>
            <person name="Liesegang H."/>
        </authorList>
    </citation>
    <scope>NUCLEOTIDE SEQUENCE</scope>
    <source>
        <strain evidence="2">K05K4</strain>
    </source>
</reference>
<organism evidence="2">
    <name type="scientific">Vibrio alginolyticus</name>
    <dbReference type="NCBI Taxonomy" id="663"/>
    <lineage>
        <taxon>Bacteria</taxon>
        <taxon>Pseudomonadati</taxon>
        <taxon>Pseudomonadota</taxon>
        <taxon>Gammaproteobacteria</taxon>
        <taxon>Vibrionales</taxon>
        <taxon>Vibrionaceae</taxon>
        <taxon>Vibrio</taxon>
    </lineage>
</organism>
<dbReference type="Pfam" id="PF09039">
    <property type="entry name" value="HTH_Tnp_Mu_2"/>
    <property type="match status" value="1"/>
</dbReference>
<name>A0A1W6TYD6_VIBAL</name>
<dbReference type="EMBL" id="CP017903">
    <property type="protein sequence ID" value="ARP20813.1"/>
    <property type="molecule type" value="Genomic_DNA"/>
</dbReference>
<evidence type="ECO:0000313" key="2">
    <source>
        <dbReference type="EMBL" id="ARP20813.1"/>
    </source>
</evidence>
<dbReference type="SUPFAM" id="SSF53098">
    <property type="entry name" value="Ribonuclease H-like"/>
    <property type="match status" value="1"/>
</dbReference>
<dbReference type="GO" id="GO:0003676">
    <property type="term" value="F:nucleic acid binding"/>
    <property type="evidence" value="ECO:0007669"/>
    <property type="project" value="InterPro"/>
</dbReference>
<dbReference type="InterPro" id="IPR012337">
    <property type="entry name" value="RNaseH-like_sf"/>
</dbReference>
<dbReference type="RefSeq" id="WP_086047395.1">
    <property type="nucleotide sequence ID" value="NZ_CP017890.1"/>
</dbReference>
<sequence>MHSNAVQTARFTPGTNLFIDGKYGVVKLFEKDLAAVLFDNKELKQFTPEQLFDLCRQKRINFVAEVPKRTRHIPAQRLTNADKETIRFREAYCRPLLNYTNPCSIETRKAVIAEVSKNEHFSDVPGLSTLARWFKNWRDDDYNMIAQVVRQRTQRKRICPELEALMDKAINKFYLKAKKTVAESYQDFEKLYEAEGFTNDCPGKSTFARRIKELPRLDVIAQRDGLSEARAAGRITTTGYQVVEANERVELDAAHFNVGLLNQKGYYLGTMTIYFAICCKTRCILGYQVTVGQKGENAHNVCQSLINSALLKQDRDYPYGGIAKKYVCDGGTAYRDERVKMLVQDMFQSDIEYCATRHGWGKAFVESFIRTIRKQFFEGAAGYGGKYEPGKYSDESAVKAARWTVEQAMSYLAVFIRDKYHHQVHSGLDGKTPAQAWDEAWNSAEYSSPMYVSDLGELERFKGLLVRNRTLNAHKGIFYQYQWFQSEELAAWYHELRGNTKKAEKIQVDIYVNPLDAREIEVMNPETGELICVPRARVLNRAVSFGALNAARKGSPKVEFEFAPDVNEDNKSKRRNVANRRGDAVLDLDEITDFDSLFDDVEPASTPAEHLNPNQFSDEQQLTTVMNNDMEDDIEYD</sequence>
<dbReference type="Gene3D" id="3.30.420.10">
    <property type="entry name" value="Ribonuclease H-like superfamily/Ribonuclease H"/>
    <property type="match status" value="1"/>
</dbReference>